<organism evidence="1 2">
    <name type="scientific">Parasponia andersonii</name>
    <name type="common">Sponia andersonii</name>
    <dbReference type="NCBI Taxonomy" id="3476"/>
    <lineage>
        <taxon>Eukaryota</taxon>
        <taxon>Viridiplantae</taxon>
        <taxon>Streptophyta</taxon>
        <taxon>Embryophyta</taxon>
        <taxon>Tracheophyta</taxon>
        <taxon>Spermatophyta</taxon>
        <taxon>Magnoliopsida</taxon>
        <taxon>eudicotyledons</taxon>
        <taxon>Gunneridae</taxon>
        <taxon>Pentapetalae</taxon>
        <taxon>rosids</taxon>
        <taxon>fabids</taxon>
        <taxon>Rosales</taxon>
        <taxon>Cannabaceae</taxon>
        <taxon>Parasponia</taxon>
    </lineage>
</organism>
<comment type="caution">
    <text evidence="1">The sequence shown here is derived from an EMBL/GenBank/DDBJ whole genome shotgun (WGS) entry which is preliminary data.</text>
</comment>
<dbReference type="Proteomes" id="UP000237105">
    <property type="component" value="Unassembled WGS sequence"/>
</dbReference>
<dbReference type="AlphaFoldDB" id="A0A2P5A7R4"/>
<gene>
    <name evidence="1" type="ORF">PanWU01x14_360150</name>
</gene>
<name>A0A2P5A7R4_PARAD</name>
<protein>
    <submittedName>
        <fullName evidence="1">Uncharacterized protein</fullName>
    </submittedName>
</protein>
<dbReference type="EMBL" id="JXTB01000802">
    <property type="protein sequence ID" value="PON32575.1"/>
    <property type="molecule type" value="Genomic_DNA"/>
</dbReference>
<evidence type="ECO:0000313" key="2">
    <source>
        <dbReference type="Proteomes" id="UP000237105"/>
    </source>
</evidence>
<keyword evidence="2" id="KW-1185">Reference proteome</keyword>
<accession>A0A2P5A7R4</accession>
<reference evidence="2" key="1">
    <citation type="submission" date="2016-06" db="EMBL/GenBank/DDBJ databases">
        <title>Parallel loss of symbiosis genes in relatives of nitrogen-fixing non-legume Parasponia.</title>
        <authorList>
            <person name="Van Velzen R."/>
            <person name="Holmer R."/>
            <person name="Bu F."/>
            <person name="Rutten L."/>
            <person name="Van Zeijl A."/>
            <person name="Liu W."/>
            <person name="Santuari L."/>
            <person name="Cao Q."/>
            <person name="Sharma T."/>
            <person name="Shen D."/>
            <person name="Roswanjaya Y."/>
            <person name="Wardhani T."/>
            <person name="Kalhor M.S."/>
            <person name="Jansen J."/>
            <person name="Van den Hoogen J."/>
            <person name="Gungor B."/>
            <person name="Hartog M."/>
            <person name="Hontelez J."/>
            <person name="Verver J."/>
            <person name="Yang W.-C."/>
            <person name="Schijlen E."/>
            <person name="Repin R."/>
            <person name="Schilthuizen M."/>
            <person name="Schranz E."/>
            <person name="Heidstra R."/>
            <person name="Miyata K."/>
            <person name="Fedorova E."/>
            <person name="Kohlen W."/>
            <person name="Bisseling T."/>
            <person name="Smit S."/>
            <person name="Geurts R."/>
        </authorList>
    </citation>
    <scope>NUCLEOTIDE SEQUENCE [LARGE SCALE GENOMIC DNA]</scope>
    <source>
        <strain evidence="2">cv. WU1-14</strain>
    </source>
</reference>
<proteinExistence type="predicted"/>
<sequence length="27" mass="3232">MIWHRRVGCDLWCTWPGFKASDGFSKF</sequence>
<evidence type="ECO:0000313" key="1">
    <source>
        <dbReference type="EMBL" id="PON32575.1"/>
    </source>
</evidence>